<gene>
    <name evidence="3" type="ORF">B7R54_14075</name>
</gene>
<dbReference type="PANTHER" id="PTHR19136:SF81">
    <property type="entry name" value="MOLYBDENUM COFACTOR GUANYLYLTRANSFERASE"/>
    <property type="match status" value="1"/>
</dbReference>
<keyword evidence="4" id="KW-1185">Reference proteome</keyword>
<dbReference type="InterPro" id="IPR029044">
    <property type="entry name" value="Nucleotide-diphossugar_trans"/>
</dbReference>
<dbReference type="Gene3D" id="3.90.550.10">
    <property type="entry name" value="Spore Coat Polysaccharide Biosynthesis Protein SpsA, Chain A"/>
    <property type="match status" value="1"/>
</dbReference>
<dbReference type="SUPFAM" id="SSF53448">
    <property type="entry name" value="Nucleotide-diphospho-sugar transferases"/>
    <property type="match status" value="1"/>
</dbReference>
<name>A0A3E0VKN0_9MICO</name>
<dbReference type="Proteomes" id="UP000256486">
    <property type="component" value="Unassembled WGS sequence"/>
</dbReference>
<keyword evidence="1" id="KW-0808">Transferase</keyword>
<dbReference type="GO" id="GO:0016779">
    <property type="term" value="F:nucleotidyltransferase activity"/>
    <property type="evidence" value="ECO:0007669"/>
    <property type="project" value="UniProtKB-ARBA"/>
</dbReference>
<comment type="caution">
    <text evidence="3">The sequence shown here is derived from an EMBL/GenBank/DDBJ whole genome shotgun (WGS) entry which is preliminary data.</text>
</comment>
<organism evidence="3 4">
    <name type="scientific">Subtercola boreus</name>
    <dbReference type="NCBI Taxonomy" id="120213"/>
    <lineage>
        <taxon>Bacteria</taxon>
        <taxon>Bacillati</taxon>
        <taxon>Actinomycetota</taxon>
        <taxon>Actinomycetes</taxon>
        <taxon>Micrococcales</taxon>
        <taxon>Microbacteriaceae</taxon>
        <taxon>Subtercola</taxon>
    </lineage>
</organism>
<sequence>MIFDAIVLAGGRSSRLGGVPKALLDLGGESLAGLALDAALDARQRVVVGDSAALAAVLGDRMVLFAREHPPFAGPAAGVAAGLDALGARDAAPGSAPAGFVLVLACDMPRVASAVTPLLAAAREAAGAEDAAAEGESAAAEDAAVLSATRAPSTPAPADAFVARSPDGRLQPLAALYCAGAISRAVERHRAAGDLENLSIRALFSGLRTVPVDVPEGATDDIDTVEDAVRSGIRLP</sequence>
<dbReference type="OrthoDB" id="4408226at2"/>
<dbReference type="PANTHER" id="PTHR19136">
    <property type="entry name" value="MOLYBDENUM COFACTOR GUANYLYLTRANSFERASE"/>
    <property type="match status" value="1"/>
</dbReference>
<proteinExistence type="predicted"/>
<feature type="domain" description="MobA-like NTP transferase" evidence="2">
    <location>
        <begin position="5"/>
        <end position="188"/>
    </location>
</feature>
<accession>A0A3E0VKN0</accession>
<reference evidence="3 4" key="1">
    <citation type="submission" date="2017-04" db="EMBL/GenBank/DDBJ databases">
        <title>Comparative genome analysis of Subtercola boreus.</title>
        <authorList>
            <person name="Cho Y.-J."/>
            <person name="Cho A."/>
            <person name="Kim O.-S."/>
            <person name="Lee J.-I."/>
        </authorList>
    </citation>
    <scope>NUCLEOTIDE SEQUENCE [LARGE SCALE GENOMIC DNA]</scope>
    <source>
        <strain evidence="3 4">K300</strain>
    </source>
</reference>
<protein>
    <recommendedName>
        <fullName evidence="2">MobA-like NTP transferase domain-containing protein</fullName>
    </recommendedName>
</protein>
<evidence type="ECO:0000256" key="1">
    <source>
        <dbReference type="ARBA" id="ARBA00022679"/>
    </source>
</evidence>
<dbReference type="RefSeq" id="WP_116415591.1">
    <property type="nucleotide sequence ID" value="NZ_NBWZ01000001.1"/>
</dbReference>
<dbReference type="AlphaFoldDB" id="A0A3E0VKN0"/>
<evidence type="ECO:0000259" key="2">
    <source>
        <dbReference type="Pfam" id="PF12804"/>
    </source>
</evidence>
<evidence type="ECO:0000313" key="4">
    <source>
        <dbReference type="Proteomes" id="UP000256486"/>
    </source>
</evidence>
<evidence type="ECO:0000313" key="3">
    <source>
        <dbReference type="EMBL" id="RFA10209.1"/>
    </source>
</evidence>
<dbReference type="Pfam" id="PF12804">
    <property type="entry name" value="NTP_transf_3"/>
    <property type="match status" value="1"/>
</dbReference>
<dbReference type="InterPro" id="IPR025877">
    <property type="entry name" value="MobA-like_NTP_Trfase"/>
</dbReference>
<dbReference type="EMBL" id="NBWZ01000001">
    <property type="protein sequence ID" value="RFA10209.1"/>
    <property type="molecule type" value="Genomic_DNA"/>
</dbReference>